<dbReference type="EMBL" id="BART01011811">
    <property type="protein sequence ID" value="GAG88994.1"/>
    <property type="molecule type" value="Genomic_DNA"/>
</dbReference>
<protein>
    <submittedName>
        <fullName evidence="1">Uncharacterized protein</fullName>
    </submittedName>
</protein>
<accession>X1B053</accession>
<name>X1B053_9ZZZZ</name>
<reference evidence="1" key="1">
    <citation type="journal article" date="2014" name="Front. Microbiol.">
        <title>High frequency of phylogenetically diverse reductive dehalogenase-homologous genes in deep subseafloor sedimentary metagenomes.</title>
        <authorList>
            <person name="Kawai M."/>
            <person name="Futagami T."/>
            <person name="Toyoda A."/>
            <person name="Takaki Y."/>
            <person name="Nishi S."/>
            <person name="Hori S."/>
            <person name="Arai W."/>
            <person name="Tsubouchi T."/>
            <person name="Morono Y."/>
            <person name="Uchiyama I."/>
            <person name="Ito T."/>
            <person name="Fujiyama A."/>
            <person name="Inagaki F."/>
            <person name="Takami H."/>
        </authorList>
    </citation>
    <scope>NUCLEOTIDE SEQUENCE</scope>
    <source>
        <strain evidence="1">Expedition CK06-06</strain>
    </source>
</reference>
<comment type="caution">
    <text evidence="1">The sequence shown here is derived from an EMBL/GenBank/DDBJ whole genome shotgun (WGS) entry which is preliminary data.</text>
</comment>
<sequence>MRGDLPMTALAGQVISAGMTITAYVFNNDTLLSEFSLLLSGVLTKE</sequence>
<proteinExistence type="predicted"/>
<organism evidence="1">
    <name type="scientific">marine sediment metagenome</name>
    <dbReference type="NCBI Taxonomy" id="412755"/>
    <lineage>
        <taxon>unclassified sequences</taxon>
        <taxon>metagenomes</taxon>
        <taxon>ecological metagenomes</taxon>
    </lineage>
</organism>
<gene>
    <name evidence="1" type="ORF">S01H4_24957</name>
</gene>
<evidence type="ECO:0000313" key="1">
    <source>
        <dbReference type="EMBL" id="GAG88994.1"/>
    </source>
</evidence>
<dbReference type="AlphaFoldDB" id="X1B053"/>